<evidence type="ECO:0000313" key="5">
    <source>
        <dbReference type="EMBL" id="ETO03117.1"/>
    </source>
</evidence>
<dbReference type="InterPro" id="IPR036322">
    <property type="entry name" value="WD40_repeat_dom_sf"/>
</dbReference>
<evidence type="ECO:0000256" key="3">
    <source>
        <dbReference type="PROSITE-ProRule" id="PRU00221"/>
    </source>
</evidence>
<keyword evidence="5" id="KW-0808">Transferase</keyword>
<dbReference type="Gene3D" id="2.130.10.10">
    <property type="entry name" value="YVTN repeat-like/Quinoprotein amine dehydrogenase"/>
    <property type="match status" value="1"/>
</dbReference>
<feature type="non-terminal residue" evidence="5">
    <location>
        <position position="264"/>
    </location>
</feature>
<feature type="repeat" description="WD" evidence="3">
    <location>
        <begin position="197"/>
        <end position="240"/>
    </location>
</feature>
<sequence length="264" mass="31208">MVKCWFESFGCNHTCLESVIDDHLASNMKLHFDLVSKSFDALQQTIRQYQVSLFIYDFNKKKYEEIRKLNLENEILKVELQLKGKKDEEIAHLKRQLDQYQKDNLQLNSAHQKIIIIKQKTTLVEMEKLKKDIESKHNEIQKIKEEIELKEKQIIEKKQMNEQKENIMNDNSSKSIINTSSTLDFELVSSFKLLNTFAGHTSAVWNIDYSTFDDCQFICSGSSDQTVRVWDIDKNKQIQLFNGHSSDVYCVKFSSYYYNNHRQH</sequence>
<proteinExistence type="predicted"/>
<dbReference type="PANTHER" id="PTHR22847">
    <property type="entry name" value="WD40 REPEAT PROTEIN"/>
    <property type="match status" value="1"/>
</dbReference>
<comment type="caution">
    <text evidence="5">The sequence shown here is derived from an EMBL/GenBank/DDBJ whole genome shotgun (WGS) entry which is preliminary data.</text>
</comment>
<organism evidence="5 6">
    <name type="scientific">Reticulomyxa filosa</name>
    <dbReference type="NCBI Taxonomy" id="46433"/>
    <lineage>
        <taxon>Eukaryota</taxon>
        <taxon>Sar</taxon>
        <taxon>Rhizaria</taxon>
        <taxon>Retaria</taxon>
        <taxon>Foraminifera</taxon>
        <taxon>Monothalamids</taxon>
        <taxon>Reticulomyxidae</taxon>
        <taxon>Reticulomyxa</taxon>
    </lineage>
</organism>
<dbReference type="InterPro" id="IPR015943">
    <property type="entry name" value="WD40/YVTN_repeat-like_dom_sf"/>
</dbReference>
<dbReference type="PANTHER" id="PTHR22847:SF637">
    <property type="entry name" value="WD REPEAT DOMAIN 5B"/>
    <property type="match status" value="1"/>
</dbReference>
<evidence type="ECO:0000256" key="2">
    <source>
        <dbReference type="ARBA" id="ARBA00022737"/>
    </source>
</evidence>
<dbReference type="EMBL" id="ASPP01034119">
    <property type="protein sequence ID" value="ETO03117.1"/>
    <property type="molecule type" value="Genomic_DNA"/>
</dbReference>
<dbReference type="InterPro" id="IPR019775">
    <property type="entry name" value="WD40_repeat_CS"/>
</dbReference>
<accession>X6LPP1</accession>
<protein>
    <submittedName>
        <fullName evidence="5">Serine/Threonine protein kinase</fullName>
    </submittedName>
</protein>
<keyword evidence="4" id="KW-0175">Coiled coil</keyword>
<dbReference type="GO" id="GO:1990234">
    <property type="term" value="C:transferase complex"/>
    <property type="evidence" value="ECO:0007669"/>
    <property type="project" value="UniProtKB-ARBA"/>
</dbReference>
<dbReference type="PROSITE" id="PS50294">
    <property type="entry name" value="WD_REPEATS_REGION"/>
    <property type="match status" value="1"/>
</dbReference>
<dbReference type="PROSITE" id="PS00678">
    <property type="entry name" value="WD_REPEATS_1"/>
    <property type="match status" value="1"/>
</dbReference>
<dbReference type="SMART" id="SM00320">
    <property type="entry name" value="WD40"/>
    <property type="match status" value="1"/>
</dbReference>
<dbReference type="SUPFAM" id="SSF50978">
    <property type="entry name" value="WD40 repeat-like"/>
    <property type="match status" value="1"/>
</dbReference>
<dbReference type="Pfam" id="PF00400">
    <property type="entry name" value="WD40"/>
    <property type="match status" value="2"/>
</dbReference>
<dbReference type="GO" id="GO:0004674">
    <property type="term" value="F:protein serine/threonine kinase activity"/>
    <property type="evidence" value="ECO:0007669"/>
    <property type="project" value="UniProtKB-KW"/>
</dbReference>
<dbReference type="PROSITE" id="PS50082">
    <property type="entry name" value="WD_REPEATS_2"/>
    <property type="match status" value="1"/>
</dbReference>
<name>X6LPP1_RETFI</name>
<evidence type="ECO:0000256" key="1">
    <source>
        <dbReference type="ARBA" id="ARBA00022574"/>
    </source>
</evidence>
<dbReference type="AlphaFoldDB" id="X6LPP1"/>
<gene>
    <name evidence="5" type="ORF">RFI_34294</name>
</gene>
<keyword evidence="5" id="KW-0418">Kinase</keyword>
<evidence type="ECO:0000256" key="4">
    <source>
        <dbReference type="SAM" id="Coils"/>
    </source>
</evidence>
<keyword evidence="5" id="KW-0723">Serine/threonine-protein kinase</keyword>
<keyword evidence="6" id="KW-1185">Reference proteome</keyword>
<keyword evidence="2" id="KW-0677">Repeat</keyword>
<evidence type="ECO:0000313" key="6">
    <source>
        <dbReference type="Proteomes" id="UP000023152"/>
    </source>
</evidence>
<dbReference type="InterPro" id="IPR001680">
    <property type="entry name" value="WD40_rpt"/>
</dbReference>
<feature type="coiled-coil region" evidence="4">
    <location>
        <begin position="59"/>
        <end position="170"/>
    </location>
</feature>
<dbReference type="Proteomes" id="UP000023152">
    <property type="component" value="Unassembled WGS sequence"/>
</dbReference>
<keyword evidence="1 3" id="KW-0853">WD repeat</keyword>
<reference evidence="5 6" key="1">
    <citation type="journal article" date="2013" name="Curr. Biol.">
        <title>The Genome of the Foraminiferan Reticulomyxa filosa.</title>
        <authorList>
            <person name="Glockner G."/>
            <person name="Hulsmann N."/>
            <person name="Schleicher M."/>
            <person name="Noegel A.A."/>
            <person name="Eichinger L."/>
            <person name="Gallinger C."/>
            <person name="Pawlowski J."/>
            <person name="Sierra R."/>
            <person name="Euteneuer U."/>
            <person name="Pillet L."/>
            <person name="Moustafa A."/>
            <person name="Platzer M."/>
            <person name="Groth M."/>
            <person name="Szafranski K."/>
            <person name="Schliwa M."/>
        </authorList>
    </citation>
    <scope>NUCLEOTIDE SEQUENCE [LARGE SCALE GENOMIC DNA]</scope>
</reference>